<evidence type="ECO:0000313" key="2">
    <source>
        <dbReference type="EMBL" id="SHM24627.1"/>
    </source>
</evidence>
<keyword evidence="3" id="KW-1185">Reference proteome</keyword>
<evidence type="ECO:0000256" key="1">
    <source>
        <dbReference type="SAM" id="MobiDB-lite"/>
    </source>
</evidence>
<sequence length="102" mass="10683">MLCHGTPERGPGGGGKGKSLVPFIPDRLLLLEFFIGGDKIVEPEGSMTGCQTVGDGDHQRWVGTSDVGTTVMGLLPAGPHGDTLGTYRPGDRTFNLRGSEDS</sequence>
<dbReference type="RefSeq" id="WP_073498826.1">
    <property type="nucleotide sequence ID" value="NZ_FRBI01000009.1"/>
</dbReference>
<dbReference type="OrthoDB" id="10016888at2"/>
<dbReference type="EMBL" id="FRBI01000009">
    <property type="protein sequence ID" value="SHM24627.1"/>
    <property type="molecule type" value="Genomic_DNA"/>
</dbReference>
<organism evidence="2 3">
    <name type="scientific">Actinacidiphila paucisporea</name>
    <dbReference type="NCBI Taxonomy" id="310782"/>
    <lineage>
        <taxon>Bacteria</taxon>
        <taxon>Bacillati</taxon>
        <taxon>Actinomycetota</taxon>
        <taxon>Actinomycetes</taxon>
        <taxon>Kitasatosporales</taxon>
        <taxon>Streptomycetaceae</taxon>
        <taxon>Actinacidiphila</taxon>
    </lineage>
</organism>
<reference evidence="2 3" key="1">
    <citation type="submission" date="2016-11" db="EMBL/GenBank/DDBJ databases">
        <authorList>
            <person name="Jaros S."/>
            <person name="Januszkiewicz K."/>
            <person name="Wedrychowicz H."/>
        </authorList>
    </citation>
    <scope>NUCLEOTIDE SEQUENCE [LARGE SCALE GENOMIC DNA]</scope>
    <source>
        <strain evidence="2 3">CGMCC 4.2025</strain>
    </source>
</reference>
<proteinExistence type="predicted"/>
<feature type="region of interest" description="Disordered" evidence="1">
    <location>
        <begin position="80"/>
        <end position="102"/>
    </location>
</feature>
<evidence type="ECO:0000313" key="3">
    <source>
        <dbReference type="Proteomes" id="UP000184111"/>
    </source>
</evidence>
<accession>A0A1M7H8Z9</accession>
<protein>
    <submittedName>
        <fullName evidence="2">Uncharacterized protein</fullName>
    </submittedName>
</protein>
<dbReference type="Proteomes" id="UP000184111">
    <property type="component" value="Unassembled WGS sequence"/>
</dbReference>
<name>A0A1M7H8Z9_9ACTN</name>
<dbReference type="AlphaFoldDB" id="A0A1M7H8Z9"/>
<gene>
    <name evidence="2" type="ORF">SAMN05216499_109188</name>
</gene>